<feature type="region of interest" description="Disordered" evidence="1">
    <location>
        <begin position="1"/>
        <end position="59"/>
    </location>
</feature>
<sequence>MPERGGDQEQTRGLGQKEEGIKTRRELHVKTRRGSRTDVMFRPKRGGDQDQTCIEDAVT</sequence>
<dbReference type="EMBL" id="CADCXU010031346">
    <property type="protein sequence ID" value="CAB0017389.1"/>
    <property type="molecule type" value="Genomic_DNA"/>
</dbReference>
<evidence type="ECO:0000313" key="2">
    <source>
        <dbReference type="EMBL" id="CAB0017389.1"/>
    </source>
</evidence>
<dbReference type="Proteomes" id="UP000479000">
    <property type="component" value="Unassembled WGS sequence"/>
</dbReference>
<keyword evidence="3" id="KW-1185">Reference proteome</keyword>
<accession>A0A6H5HRG9</accession>
<protein>
    <submittedName>
        <fullName evidence="2">Uncharacterized protein</fullName>
    </submittedName>
</protein>
<organism evidence="2 3">
    <name type="scientific">Nesidiocoris tenuis</name>
    <dbReference type="NCBI Taxonomy" id="355587"/>
    <lineage>
        <taxon>Eukaryota</taxon>
        <taxon>Metazoa</taxon>
        <taxon>Ecdysozoa</taxon>
        <taxon>Arthropoda</taxon>
        <taxon>Hexapoda</taxon>
        <taxon>Insecta</taxon>
        <taxon>Pterygota</taxon>
        <taxon>Neoptera</taxon>
        <taxon>Paraneoptera</taxon>
        <taxon>Hemiptera</taxon>
        <taxon>Heteroptera</taxon>
        <taxon>Panheteroptera</taxon>
        <taxon>Cimicomorpha</taxon>
        <taxon>Miridae</taxon>
        <taxon>Dicyphina</taxon>
        <taxon>Nesidiocoris</taxon>
    </lineage>
</organism>
<feature type="compositionally biased region" description="Basic and acidic residues" evidence="1">
    <location>
        <begin position="1"/>
        <end position="48"/>
    </location>
</feature>
<dbReference type="AlphaFoldDB" id="A0A6H5HRG9"/>
<reference evidence="2 3" key="1">
    <citation type="submission" date="2020-02" db="EMBL/GenBank/DDBJ databases">
        <authorList>
            <person name="Ferguson B K."/>
        </authorList>
    </citation>
    <scope>NUCLEOTIDE SEQUENCE [LARGE SCALE GENOMIC DNA]</scope>
</reference>
<name>A0A6H5HRG9_9HEMI</name>
<gene>
    <name evidence="2" type="ORF">NTEN_LOCUS21406</name>
</gene>
<proteinExistence type="predicted"/>
<evidence type="ECO:0000313" key="3">
    <source>
        <dbReference type="Proteomes" id="UP000479000"/>
    </source>
</evidence>
<evidence type="ECO:0000256" key="1">
    <source>
        <dbReference type="SAM" id="MobiDB-lite"/>
    </source>
</evidence>